<name>A0A244CRK7_PSEDV</name>
<comment type="caution">
    <text evidence="2">The sequence shown here is derived from an EMBL/GenBank/DDBJ whole genome shotgun (WGS) entry which is preliminary data.</text>
</comment>
<evidence type="ECO:0000313" key="3">
    <source>
        <dbReference type="Proteomes" id="UP000194841"/>
    </source>
</evidence>
<reference evidence="2 3" key="1">
    <citation type="submission" date="2017-02" db="EMBL/GenBank/DDBJ databases">
        <title>Pseudoalteromonas ulvae TC14 Genome.</title>
        <authorList>
            <person name="Molmeret M."/>
        </authorList>
    </citation>
    <scope>NUCLEOTIDE SEQUENCE [LARGE SCALE GENOMIC DNA]</scope>
    <source>
        <strain evidence="2">TC14</strain>
    </source>
</reference>
<feature type="transmembrane region" description="Helical" evidence="1">
    <location>
        <begin position="82"/>
        <end position="102"/>
    </location>
</feature>
<evidence type="ECO:0000313" key="2">
    <source>
        <dbReference type="EMBL" id="OUL58235.1"/>
    </source>
</evidence>
<evidence type="ECO:0008006" key="4">
    <source>
        <dbReference type="Google" id="ProtNLM"/>
    </source>
</evidence>
<feature type="transmembrane region" description="Helical" evidence="1">
    <location>
        <begin position="43"/>
        <end position="62"/>
    </location>
</feature>
<evidence type="ECO:0000256" key="1">
    <source>
        <dbReference type="SAM" id="Phobius"/>
    </source>
</evidence>
<feature type="transmembrane region" description="Helical" evidence="1">
    <location>
        <begin position="142"/>
        <end position="164"/>
    </location>
</feature>
<keyword evidence="1" id="KW-1133">Transmembrane helix</keyword>
<dbReference type="RefSeq" id="WP_086743543.1">
    <property type="nucleotide sequence ID" value="NZ_MWPV01000002.1"/>
</dbReference>
<feature type="transmembrane region" description="Helical" evidence="1">
    <location>
        <begin position="171"/>
        <end position="191"/>
    </location>
</feature>
<sequence length="267" mass="30084">MLLNTVIIALSDALPIFILCVLLLLFWQNHLASLAQTASFTRPVLKVGGTIGFGLIGAVFYVQQSAQISEWFDFNGLEWMTIALRCLLYVACVLSIIAFNWSIRSRFNFLMLGLCAALILNGSDFLIYILGYWSQSDNTNALIVGATLGLGVCLSFSILYYFLLYQLSLRIPWLITLLLTLYLVGQIIPVVNVLVQIDYIPAQQALWNINNVIDESSEVGRLMRALFGYEATPMLWELMLFLFLTGVPMASYFYHISQKPHKAKETL</sequence>
<keyword evidence="3" id="KW-1185">Reference proteome</keyword>
<keyword evidence="1" id="KW-0472">Membrane</keyword>
<organism evidence="2 3">
    <name type="scientific">Pseudoalteromonas ulvae</name>
    <dbReference type="NCBI Taxonomy" id="107327"/>
    <lineage>
        <taxon>Bacteria</taxon>
        <taxon>Pseudomonadati</taxon>
        <taxon>Pseudomonadota</taxon>
        <taxon>Gammaproteobacteria</taxon>
        <taxon>Alteromonadales</taxon>
        <taxon>Pseudoalteromonadaceae</taxon>
        <taxon>Pseudoalteromonas</taxon>
    </lineage>
</organism>
<protein>
    <recommendedName>
        <fullName evidence="4">FTR1 family iron permease</fullName>
    </recommendedName>
</protein>
<dbReference type="AlphaFoldDB" id="A0A244CRK7"/>
<dbReference type="Proteomes" id="UP000194841">
    <property type="component" value="Unassembled WGS sequence"/>
</dbReference>
<keyword evidence="1" id="KW-0812">Transmembrane</keyword>
<accession>A0A244CRK7</accession>
<dbReference type="OrthoDB" id="5764104at2"/>
<feature type="transmembrane region" description="Helical" evidence="1">
    <location>
        <begin position="6"/>
        <end position="27"/>
    </location>
</feature>
<proteinExistence type="predicted"/>
<gene>
    <name evidence="2" type="ORF">B1199_07740</name>
</gene>
<dbReference type="EMBL" id="MWPV01000002">
    <property type="protein sequence ID" value="OUL58235.1"/>
    <property type="molecule type" value="Genomic_DNA"/>
</dbReference>
<feature type="transmembrane region" description="Helical" evidence="1">
    <location>
        <begin position="109"/>
        <end position="130"/>
    </location>
</feature>
<feature type="transmembrane region" description="Helical" evidence="1">
    <location>
        <begin position="234"/>
        <end position="254"/>
    </location>
</feature>